<sequence length="67" mass="7212">MINVGSVTAAQRGQTLLKKERIFSKIQKAQKSTAVGGCGWTLRVAKADETKALRLLEANGISIRAVE</sequence>
<name>A0A9D1MUT9_9FIRM</name>
<gene>
    <name evidence="1" type="ORF">IAD23_04395</name>
</gene>
<accession>A0A9D1MUT9</accession>
<dbReference type="EMBL" id="DVNM01000023">
    <property type="protein sequence ID" value="HIU69178.1"/>
    <property type="molecule type" value="Genomic_DNA"/>
</dbReference>
<proteinExistence type="predicted"/>
<reference evidence="1" key="2">
    <citation type="journal article" date="2021" name="PeerJ">
        <title>Extensive microbial diversity within the chicken gut microbiome revealed by metagenomics and culture.</title>
        <authorList>
            <person name="Gilroy R."/>
            <person name="Ravi A."/>
            <person name="Getino M."/>
            <person name="Pursley I."/>
            <person name="Horton D.L."/>
            <person name="Alikhan N.F."/>
            <person name="Baker D."/>
            <person name="Gharbi K."/>
            <person name="Hall N."/>
            <person name="Watson M."/>
            <person name="Adriaenssens E.M."/>
            <person name="Foster-Nyarko E."/>
            <person name="Jarju S."/>
            <person name="Secka A."/>
            <person name="Antonio M."/>
            <person name="Oren A."/>
            <person name="Chaudhuri R.R."/>
            <person name="La Ragione R."/>
            <person name="Hildebrand F."/>
            <person name="Pallen M.J."/>
        </authorList>
    </citation>
    <scope>NUCLEOTIDE SEQUENCE</scope>
    <source>
        <strain evidence="1">CHK176-6737</strain>
    </source>
</reference>
<protein>
    <submittedName>
        <fullName evidence="1">DUF3343 domain-containing protein</fullName>
    </submittedName>
</protein>
<evidence type="ECO:0000313" key="2">
    <source>
        <dbReference type="Proteomes" id="UP000824125"/>
    </source>
</evidence>
<dbReference type="AlphaFoldDB" id="A0A9D1MUT9"/>
<reference evidence="1" key="1">
    <citation type="submission" date="2020-10" db="EMBL/GenBank/DDBJ databases">
        <authorList>
            <person name="Gilroy R."/>
        </authorList>
    </citation>
    <scope>NUCLEOTIDE SEQUENCE</scope>
    <source>
        <strain evidence="1">CHK176-6737</strain>
    </source>
</reference>
<comment type="caution">
    <text evidence="1">The sequence shown here is derived from an EMBL/GenBank/DDBJ whole genome shotgun (WGS) entry which is preliminary data.</text>
</comment>
<organism evidence="1 2">
    <name type="scientific">Candidatus Scybalenecus merdavium</name>
    <dbReference type="NCBI Taxonomy" id="2840939"/>
    <lineage>
        <taxon>Bacteria</taxon>
        <taxon>Bacillati</taxon>
        <taxon>Bacillota</taxon>
        <taxon>Clostridia</taxon>
        <taxon>Eubacteriales</taxon>
        <taxon>Oscillospiraceae</taxon>
        <taxon>Oscillospiraceae incertae sedis</taxon>
        <taxon>Candidatus Scybalenecus</taxon>
    </lineage>
</organism>
<evidence type="ECO:0000313" key="1">
    <source>
        <dbReference type="EMBL" id="HIU69178.1"/>
    </source>
</evidence>
<dbReference type="Proteomes" id="UP000824125">
    <property type="component" value="Unassembled WGS sequence"/>
</dbReference>